<comment type="caution">
    <text evidence="1">The sequence shown here is derived from an EMBL/GenBank/DDBJ whole genome shotgun (WGS) entry which is preliminary data.</text>
</comment>
<evidence type="ECO:0000313" key="1">
    <source>
        <dbReference type="EMBL" id="KAJ3167263.1"/>
    </source>
</evidence>
<gene>
    <name evidence="1" type="ORF">HDU87_001691</name>
</gene>
<dbReference type="GO" id="GO:0016020">
    <property type="term" value="C:membrane"/>
    <property type="evidence" value="ECO:0007669"/>
    <property type="project" value="InterPro"/>
</dbReference>
<dbReference type="InterPro" id="IPR006813">
    <property type="entry name" value="Glyco_trans_17"/>
</dbReference>
<dbReference type="Proteomes" id="UP001212152">
    <property type="component" value="Unassembled WGS sequence"/>
</dbReference>
<accession>A0AAD5XIX9</accession>
<dbReference type="AlphaFoldDB" id="A0AAD5XIX9"/>
<dbReference type="EMBL" id="JADGJQ010000143">
    <property type="protein sequence ID" value="KAJ3167263.1"/>
    <property type="molecule type" value="Genomic_DNA"/>
</dbReference>
<dbReference type="GO" id="GO:0006044">
    <property type="term" value="P:N-acetylglucosamine metabolic process"/>
    <property type="evidence" value="ECO:0007669"/>
    <property type="project" value="TreeGrafter"/>
</dbReference>
<reference evidence="1" key="1">
    <citation type="submission" date="2020-05" db="EMBL/GenBank/DDBJ databases">
        <title>Phylogenomic resolution of chytrid fungi.</title>
        <authorList>
            <person name="Stajich J.E."/>
            <person name="Amses K."/>
            <person name="Simmons R."/>
            <person name="Seto K."/>
            <person name="Myers J."/>
            <person name="Bonds A."/>
            <person name="Quandt C.A."/>
            <person name="Barry K."/>
            <person name="Liu P."/>
            <person name="Grigoriev I."/>
            <person name="Longcore J.E."/>
            <person name="James T.Y."/>
        </authorList>
    </citation>
    <scope>NUCLEOTIDE SEQUENCE</scope>
    <source>
        <strain evidence="1">JEL0379</strain>
    </source>
</reference>
<name>A0AAD5XIX9_9FUNG</name>
<dbReference type="GO" id="GO:0003830">
    <property type="term" value="F:beta-1,4-mannosylglycoprotein 4-beta-N-acetylglucosaminyltransferase activity"/>
    <property type="evidence" value="ECO:0007669"/>
    <property type="project" value="InterPro"/>
</dbReference>
<evidence type="ECO:0000313" key="2">
    <source>
        <dbReference type="Proteomes" id="UP001212152"/>
    </source>
</evidence>
<keyword evidence="2" id="KW-1185">Reference proteome</keyword>
<dbReference type="PANTHER" id="PTHR12224:SF25">
    <property type="entry name" value="BETA-1,4-N-ACETYLGLUCOSAMINYLTRANSFERASE FAMILY PROTEIN"/>
    <property type="match status" value="1"/>
</dbReference>
<protein>
    <submittedName>
        <fullName evidence="1">Uncharacterized protein</fullName>
    </submittedName>
</protein>
<dbReference type="PANTHER" id="PTHR12224">
    <property type="entry name" value="BETA-1,4-MANNOSYL-GLYCOPROTEIN BETA-1,4-N-ACETYLGLUCOSAMINYL-TRANSFERASE"/>
    <property type="match status" value="1"/>
</dbReference>
<proteinExistence type="predicted"/>
<organism evidence="1 2">
    <name type="scientific">Geranomyces variabilis</name>
    <dbReference type="NCBI Taxonomy" id="109894"/>
    <lineage>
        <taxon>Eukaryota</taxon>
        <taxon>Fungi</taxon>
        <taxon>Fungi incertae sedis</taxon>
        <taxon>Chytridiomycota</taxon>
        <taxon>Chytridiomycota incertae sedis</taxon>
        <taxon>Chytridiomycetes</taxon>
        <taxon>Spizellomycetales</taxon>
        <taxon>Powellomycetaceae</taxon>
        <taxon>Geranomyces</taxon>
    </lineage>
</organism>
<dbReference type="Pfam" id="PF04724">
    <property type="entry name" value="Glyco_transf_17"/>
    <property type="match status" value="1"/>
</dbReference>
<sequence length="372" mass="41699">MRRRFLWLAFILTTATVAFLYGRSTLETSAYFLRPIWDSPGKAWNIIPHYYADGVATDTLCAAHGWKLAGGGPAATPPAPRVFDAIIFSIEVDLLEIRLRELLDVVDRFLILEADRTFTGIPKPLVYRDNAARFAFAAHKITYETVTLPALAKGQNPFDLENRMRVQMNALFTSAGVKRADWVLMTDTDEIPSSHTVALLKSCTGVPSPLHMQLASYMYSFEFPYGNGMDSWRAQAHRFTPNVTFYRHSRMGDDLLADAGWHCSFCFRQLADFIFKMTAYSHADRVRSAEQLDEARIQRIVCEGSDIFGMLPEAYSYRELWTKWGKLDKSASAVYLPRHVVENKDRFAFLLPGGCQRPSSSSSSSSGGGGGA</sequence>